<organism evidence="1 2">
    <name type="scientific">Dreissena polymorpha</name>
    <name type="common">Zebra mussel</name>
    <name type="synonym">Mytilus polymorpha</name>
    <dbReference type="NCBI Taxonomy" id="45954"/>
    <lineage>
        <taxon>Eukaryota</taxon>
        <taxon>Metazoa</taxon>
        <taxon>Spiralia</taxon>
        <taxon>Lophotrochozoa</taxon>
        <taxon>Mollusca</taxon>
        <taxon>Bivalvia</taxon>
        <taxon>Autobranchia</taxon>
        <taxon>Heteroconchia</taxon>
        <taxon>Euheterodonta</taxon>
        <taxon>Imparidentia</taxon>
        <taxon>Neoheterodontei</taxon>
        <taxon>Myida</taxon>
        <taxon>Dreissenoidea</taxon>
        <taxon>Dreissenidae</taxon>
        <taxon>Dreissena</taxon>
    </lineage>
</organism>
<protein>
    <submittedName>
        <fullName evidence="1">Uncharacterized protein</fullName>
    </submittedName>
</protein>
<sequence length="98" mass="10660">MHKLITLATDDTLVSTIKDPELQDPWGVYVTPAGQVFVCGCRSNTVIQVDLEGRKKLATLVSSKDGVLKSVSVCYNTKTDGIIVGLHNNNTINVMELQ</sequence>
<dbReference type="EMBL" id="JAIWYP010000011">
    <property type="protein sequence ID" value="KAH3735059.1"/>
    <property type="molecule type" value="Genomic_DNA"/>
</dbReference>
<evidence type="ECO:0000313" key="2">
    <source>
        <dbReference type="Proteomes" id="UP000828390"/>
    </source>
</evidence>
<comment type="caution">
    <text evidence="1">The sequence shown here is derived from an EMBL/GenBank/DDBJ whole genome shotgun (WGS) entry which is preliminary data.</text>
</comment>
<accession>A0A9D4CYT5</accession>
<gene>
    <name evidence="1" type="ORF">DPMN_041520</name>
</gene>
<name>A0A9D4CYT5_DREPO</name>
<reference evidence="1" key="2">
    <citation type="submission" date="2020-11" db="EMBL/GenBank/DDBJ databases">
        <authorList>
            <person name="McCartney M.A."/>
            <person name="Auch B."/>
            <person name="Kono T."/>
            <person name="Mallez S."/>
            <person name="Becker A."/>
            <person name="Gohl D.M."/>
            <person name="Silverstein K.A.T."/>
            <person name="Koren S."/>
            <person name="Bechman K.B."/>
            <person name="Herman A."/>
            <person name="Abrahante J.E."/>
            <person name="Garbe J."/>
        </authorList>
    </citation>
    <scope>NUCLEOTIDE SEQUENCE</scope>
    <source>
        <strain evidence="1">Duluth1</strain>
        <tissue evidence="1">Whole animal</tissue>
    </source>
</reference>
<dbReference type="Proteomes" id="UP000828390">
    <property type="component" value="Unassembled WGS sequence"/>
</dbReference>
<reference evidence="1" key="1">
    <citation type="journal article" date="2019" name="bioRxiv">
        <title>The Genome of the Zebra Mussel, Dreissena polymorpha: A Resource for Invasive Species Research.</title>
        <authorList>
            <person name="McCartney M.A."/>
            <person name="Auch B."/>
            <person name="Kono T."/>
            <person name="Mallez S."/>
            <person name="Zhang Y."/>
            <person name="Obille A."/>
            <person name="Becker A."/>
            <person name="Abrahante J.E."/>
            <person name="Garbe J."/>
            <person name="Badalamenti J.P."/>
            <person name="Herman A."/>
            <person name="Mangelson H."/>
            <person name="Liachko I."/>
            <person name="Sullivan S."/>
            <person name="Sone E.D."/>
            <person name="Koren S."/>
            <person name="Silverstein K.A.T."/>
            <person name="Beckman K.B."/>
            <person name="Gohl D.M."/>
        </authorList>
    </citation>
    <scope>NUCLEOTIDE SEQUENCE</scope>
    <source>
        <strain evidence="1">Duluth1</strain>
        <tissue evidence="1">Whole animal</tissue>
    </source>
</reference>
<proteinExistence type="predicted"/>
<evidence type="ECO:0000313" key="1">
    <source>
        <dbReference type="EMBL" id="KAH3735059.1"/>
    </source>
</evidence>
<dbReference type="AlphaFoldDB" id="A0A9D4CYT5"/>
<keyword evidence="2" id="KW-1185">Reference proteome</keyword>
<dbReference type="SUPFAM" id="SSF101898">
    <property type="entry name" value="NHL repeat"/>
    <property type="match status" value="1"/>
</dbReference>
<dbReference type="Gene3D" id="2.120.10.30">
    <property type="entry name" value="TolB, C-terminal domain"/>
    <property type="match status" value="1"/>
</dbReference>
<dbReference type="InterPro" id="IPR011042">
    <property type="entry name" value="6-blade_b-propeller_TolB-like"/>
</dbReference>